<reference evidence="1 2" key="1">
    <citation type="submission" date="2019-03" db="EMBL/GenBank/DDBJ databases">
        <authorList>
            <consortium name="Pathogen Informatics"/>
        </authorList>
    </citation>
    <scope>NUCLEOTIDE SEQUENCE [LARGE SCALE GENOMIC DNA]</scope>
    <source>
        <strain evidence="1 2">NCTC12126</strain>
    </source>
</reference>
<accession>A0A484Z854</accession>
<gene>
    <name evidence="1" type="primary">clpB_4</name>
    <name evidence="1" type="ORF">NCTC12126_05003</name>
</gene>
<evidence type="ECO:0000313" key="1">
    <source>
        <dbReference type="EMBL" id="VFS43741.1"/>
    </source>
</evidence>
<dbReference type="EMBL" id="CAADIW010000064">
    <property type="protein sequence ID" value="VFS43741.1"/>
    <property type="molecule type" value="Genomic_DNA"/>
</dbReference>
<name>A0A484Z854_9ENTR</name>
<dbReference type="Proteomes" id="UP000351155">
    <property type="component" value="Unassembled WGS sequence"/>
</dbReference>
<dbReference type="Gene3D" id="3.40.50.300">
    <property type="entry name" value="P-loop containing nucleotide triphosphate hydrolases"/>
    <property type="match status" value="1"/>
</dbReference>
<evidence type="ECO:0000313" key="2">
    <source>
        <dbReference type="Proteomes" id="UP000351155"/>
    </source>
</evidence>
<protein>
    <submittedName>
        <fullName evidence="1">Chaperone protein ClpB</fullName>
    </submittedName>
</protein>
<sequence length="71" mass="8057">MKWKKRTPDVFKHPAAGSGRWSSYGRAGRTVDFRNTVVIMTSNLGSDLIQERFGELDYGHMKELVMGRGEP</sequence>
<dbReference type="AlphaFoldDB" id="A0A484Z854"/>
<proteinExistence type="predicted"/>
<organism evidence="1 2">
    <name type="scientific">Enterobacter cancerogenus</name>
    <dbReference type="NCBI Taxonomy" id="69218"/>
    <lineage>
        <taxon>Bacteria</taxon>
        <taxon>Pseudomonadati</taxon>
        <taxon>Pseudomonadota</taxon>
        <taxon>Gammaproteobacteria</taxon>
        <taxon>Enterobacterales</taxon>
        <taxon>Enterobacteriaceae</taxon>
        <taxon>Enterobacter</taxon>
        <taxon>Enterobacter cloacae complex</taxon>
    </lineage>
</organism>
<dbReference type="InterPro" id="IPR027417">
    <property type="entry name" value="P-loop_NTPase"/>
</dbReference>